<evidence type="ECO:0000313" key="3">
    <source>
        <dbReference type="Proteomes" id="UP000002051"/>
    </source>
</evidence>
<organism evidence="1 3">
    <name type="scientific">Medicago truncatula</name>
    <name type="common">Barrel medic</name>
    <name type="synonym">Medicago tribuloides</name>
    <dbReference type="NCBI Taxonomy" id="3880"/>
    <lineage>
        <taxon>Eukaryota</taxon>
        <taxon>Viridiplantae</taxon>
        <taxon>Streptophyta</taxon>
        <taxon>Embryophyta</taxon>
        <taxon>Tracheophyta</taxon>
        <taxon>Spermatophyta</taxon>
        <taxon>Magnoliopsida</taxon>
        <taxon>eudicotyledons</taxon>
        <taxon>Gunneridae</taxon>
        <taxon>Pentapetalae</taxon>
        <taxon>rosids</taxon>
        <taxon>fabids</taxon>
        <taxon>Fabales</taxon>
        <taxon>Fabaceae</taxon>
        <taxon>Papilionoideae</taxon>
        <taxon>50 kb inversion clade</taxon>
        <taxon>NPAAA clade</taxon>
        <taxon>Hologalegina</taxon>
        <taxon>IRL clade</taxon>
        <taxon>Trifolieae</taxon>
        <taxon>Medicago</taxon>
    </lineage>
</organism>
<accession>A0A072VIM4</accession>
<name>A0A072VIM4_MEDTR</name>
<dbReference type="AlphaFoldDB" id="A0A072VIM4"/>
<sequence>MAAWLDIVDSETEEAYIDNWTQFKVVCAKFSMFLDYVEKTILDPVKEKFVRFWIDKNLHMGEYYNKQSRICTHSVEKVSE</sequence>
<reference evidence="2" key="3">
    <citation type="submission" date="2015-04" db="UniProtKB">
        <authorList>
            <consortium name="EnsemblPlants"/>
        </authorList>
    </citation>
    <scope>IDENTIFICATION</scope>
    <source>
        <strain evidence="2">cv. Jemalong A17</strain>
    </source>
</reference>
<keyword evidence="3" id="KW-1185">Reference proteome</keyword>
<proteinExistence type="predicted"/>
<dbReference type="HOGENOM" id="CLU_2593351_0_0_1"/>
<evidence type="ECO:0000313" key="2">
    <source>
        <dbReference type="EnsemblPlants" id="KEH38005"/>
    </source>
</evidence>
<dbReference type="Proteomes" id="UP000002051">
    <property type="component" value="Chromosome 2"/>
</dbReference>
<reference evidence="1 3" key="2">
    <citation type="journal article" date="2014" name="BMC Genomics">
        <title>An improved genome release (version Mt4.0) for the model legume Medicago truncatula.</title>
        <authorList>
            <person name="Tang H."/>
            <person name="Krishnakumar V."/>
            <person name="Bidwell S."/>
            <person name="Rosen B."/>
            <person name="Chan A."/>
            <person name="Zhou S."/>
            <person name="Gentzbittel L."/>
            <person name="Childs K.L."/>
            <person name="Yandell M."/>
            <person name="Gundlach H."/>
            <person name="Mayer K.F."/>
            <person name="Schwartz D.C."/>
            <person name="Town C.D."/>
        </authorList>
    </citation>
    <scope>GENOME REANNOTATION</scope>
    <source>
        <strain evidence="1">A17</strain>
        <strain evidence="2 3">cv. Jemalong A17</strain>
    </source>
</reference>
<protein>
    <submittedName>
        <fullName evidence="1 2">Uncharacterized protein</fullName>
    </submittedName>
</protein>
<gene>
    <name evidence="1" type="ordered locus">MTR_2g055800</name>
</gene>
<dbReference type="EnsemblPlants" id="KEH38005">
    <property type="protein sequence ID" value="KEH38005"/>
    <property type="gene ID" value="MTR_2g055800"/>
</dbReference>
<reference evidence="1 3" key="1">
    <citation type="journal article" date="2011" name="Nature">
        <title>The Medicago genome provides insight into the evolution of rhizobial symbioses.</title>
        <authorList>
            <person name="Young N.D."/>
            <person name="Debelle F."/>
            <person name="Oldroyd G.E."/>
            <person name="Geurts R."/>
            <person name="Cannon S.B."/>
            <person name="Udvardi M.K."/>
            <person name="Benedito V.A."/>
            <person name="Mayer K.F."/>
            <person name="Gouzy J."/>
            <person name="Schoof H."/>
            <person name="Van de Peer Y."/>
            <person name="Proost S."/>
            <person name="Cook D.R."/>
            <person name="Meyers B.C."/>
            <person name="Spannagl M."/>
            <person name="Cheung F."/>
            <person name="De Mita S."/>
            <person name="Krishnakumar V."/>
            <person name="Gundlach H."/>
            <person name="Zhou S."/>
            <person name="Mudge J."/>
            <person name="Bharti A.K."/>
            <person name="Murray J.D."/>
            <person name="Naoumkina M.A."/>
            <person name="Rosen B."/>
            <person name="Silverstein K.A."/>
            <person name="Tang H."/>
            <person name="Rombauts S."/>
            <person name="Zhao P.X."/>
            <person name="Zhou P."/>
            <person name="Barbe V."/>
            <person name="Bardou P."/>
            <person name="Bechner M."/>
            <person name="Bellec A."/>
            <person name="Berger A."/>
            <person name="Berges H."/>
            <person name="Bidwell S."/>
            <person name="Bisseling T."/>
            <person name="Choisne N."/>
            <person name="Couloux A."/>
            <person name="Denny R."/>
            <person name="Deshpande S."/>
            <person name="Dai X."/>
            <person name="Doyle J.J."/>
            <person name="Dudez A.M."/>
            <person name="Farmer A.D."/>
            <person name="Fouteau S."/>
            <person name="Franken C."/>
            <person name="Gibelin C."/>
            <person name="Gish J."/>
            <person name="Goldstein S."/>
            <person name="Gonzalez A.J."/>
            <person name="Green P.J."/>
            <person name="Hallab A."/>
            <person name="Hartog M."/>
            <person name="Hua A."/>
            <person name="Humphray S.J."/>
            <person name="Jeong D.H."/>
            <person name="Jing Y."/>
            <person name="Jocker A."/>
            <person name="Kenton S.M."/>
            <person name="Kim D.J."/>
            <person name="Klee K."/>
            <person name="Lai H."/>
            <person name="Lang C."/>
            <person name="Lin S."/>
            <person name="Macmil S.L."/>
            <person name="Magdelenat G."/>
            <person name="Matthews L."/>
            <person name="McCorrison J."/>
            <person name="Monaghan E.L."/>
            <person name="Mun J.H."/>
            <person name="Najar F.Z."/>
            <person name="Nicholson C."/>
            <person name="Noirot C."/>
            <person name="O'Bleness M."/>
            <person name="Paule C.R."/>
            <person name="Poulain J."/>
            <person name="Prion F."/>
            <person name="Qin B."/>
            <person name="Qu C."/>
            <person name="Retzel E.F."/>
            <person name="Riddle C."/>
            <person name="Sallet E."/>
            <person name="Samain S."/>
            <person name="Samson N."/>
            <person name="Sanders I."/>
            <person name="Saurat O."/>
            <person name="Scarpelli C."/>
            <person name="Schiex T."/>
            <person name="Segurens B."/>
            <person name="Severin A.J."/>
            <person name="Sherrier D.J."/>
            <person name="Shi R."/>
            <person name="Sims S."/>
            <person name="Singer S.R."/>
            <person name="Sinharoy S."/>
            <person name="Sterck L."/>
            <person name="Viollet A."/>
            <person name="Wang B.B."/>
            <person name="Wang K."/>
            <person name="Wang M."/>
            <person name="Wang X."/>
            <person name="Warfsmann J."/>
            <person name="Weissenbach J."/>
            <person name="White D.D."/>
            <person name="White J.D."/>
            <person name="Wiley G.B."/>
            <person name="Wincker P."/>
            <person name="Xing Y."/>
            <person name="Yang L."/>
            <person name="Yao Z."/>
            <person name="Ying F."/>
            <person name="Zhai J."/>
            <person name="Zhou L."/>
            <person name="Zuber A."/>
            <person name="Denarie J."/>
            <person name="Dixon R.A."/>
            <person name="May G.D."/>
            <person name="Schwartz D.C."/>
            <person name="Rogers J."/>
            <person name="Quetier F."/>
            <person name="Town C.D."/>
            <person name="Roe B.A."/>
        </authorList>
    </citation>
    <scope>NUCLEOTIDE SEQUENCE [LARGE SCALE GENOMIC DNA]</scope>
    <source>
        <strain evidence="1">A17</strain>
        <strain evidence="2 3">cv. Jemalong A17</strain>
    </source>
</reference>
<evidence type="ECO:0000313" key="1">
    <source>
        <dbReference type="EMBL" id="KEH38005.1"/>
    </source>
</evidence>
<dbReference type="EMBL" id="CM001218">
    <property type="protein sequence ID" value="KEH38005.1"/>
    <property type="molecule type" value="Genomic_DNA"/>
</dbReference>